<dbReference type="InterPro" id="IPR023346">
    <property type="entry name" value="Lysozyme-like_dom_sf"/>
</dbReference>
<dbReference type="Gene3D" id="1.10.530.10">
    <property type="match status" value="1"/>
</dbReference>
<dbReference type="GO" id="GO:0016020">
    <property type="term" value="C:membrane"/>
    <property type="evidence" value="ECO:0007669"/>
    <property type="project" value="InterPro"/>
</dbReference>
<sequence length="441" mass="49329">MLKHALTLLILCFSGAFASFAAIPADSLDTLPVAGQEHEAAAAYRIPLYERQLDSIEKTVPLDYNEIVRSHIELYTYKREGLVSRMMGLSEYYFPIFEQALKEKGLPVELKYLSIVESALNPMAVSRVGATGLWQFMYTTAREYGLQMNSYIDERRDPVAASQAAAEYLNNMYGRYGDWLLAIASYNCGPGNVDRAIYKAGGKLDFWAIMPYLPRETRNYVPAYIAVTYAMNYAKAHDIYSAPPEFAFTPMPVQIEKYISLSSLSRSLDMDPEELYLINPKYRRRIVNGSGASPQTVWLPPAKAELYASLQKEGGAAKVIAASNDEEETAEPVYYKVRSGDNLSAIANRFRCSVQDLKVWNDLRGTRLVPGQRLLVSSEEKEIAAREETYLAKTYRVRRGDTLSSIAARFNTSVAVLKELNGIRSASSLRAGSTIRINPEG</sequence>
<dbReference type="EMBL" id="SMAD01000001">
    <property type="protein sequence ID" value="TCS90319.1"/>
    <property type="molecule type" value="Genomic_DNA"/>
</dbReference>
<keyword evidence="5" id="KW-1185">Reference proteome</keyword>
<dbReference type="PANTHER" id="PTHR37423:SF2">
    <property type="entry name" value="MEMBRANE-BOUND LYTIC MUREIN TRANSGLYCOSYLASE C"/>
    <property type="match status" value="1"/>
</dbReference>
<dbReference type="SUPFAM" id="SSF53955">
    <property type="entry name" value="Lysozyme-like"/>
    <property type="match status" value="1"/>
</dbReference>
<comment type="caution">
    <text evidence="4">The sequence shown here is derived from an EMBL/GenBank/DDBJ whole genome shotgun (WGS) entry which is preliminary data.</text>
</comment>
<dbReference type="SMART" id="SM00257">
    <property type="entry name" value="LysM"/>
    <property type="match status" value="2"/>
</dbReference>
<dbReference type="PROSITE" id="PS00922">
    <property type="entry name" value="TRANSGLYCOSYLASE"/>
    <property type="match status" value="1"/>
</dbReference>
<dbReference type="RefSeq" id="WP_132127756.1">
    <property type="nucleotide sequence ID" value="NZ_CP042432.1"/>
</dbReference>
<feature type="domain" description="LysM" evidence="3">
    <location>
        <begin position="393"/>
        <end position="437"/>
    </location>
</feature>
<comment type="similarity">
    <text evidence="1">Belongs to the transglycosylase Slt family.</text>
</comment>
<organism evidence="4 5">
    <name type="scientific">Anseongella ginsenosidimutans</name>
    <dbReference type="NCBI Taxonomy" id="496056"/>
    <lineage>
        <taxon>Bacteria</taxon>
        <taxon>Pseudomonadati</taxon>
        <taxon>Bacteroidota</taxon>
        <taxon>Sphingobacteriia</taxon>
        <taxon>Sphingobacteriales</taxon>
        <taxon>Sphingobacteriaceae</taxon>
        <taxon>Anseongella</taxon>
    </lineage>
</organism>
<feature type="signal peptide" evidence="2">
    <location>
        <begin position="1"/>
        <end position="21"/>
    </location>
</feature>
<dbReference type="Proteomes" id="UP000295807">
    <property type="component" value="Unassembled WGS sequence"/>
</dbReference>
<evidence type="ECO:0000256" key="1">
    <source>
        <dbReference type="ARBA" id="ARBA00007734"/>
    </source>
</evidence>
<accession>A0A4R3KWY8</accession>
<evidence type="ECO:0000259" key="3">
    <source>
        <dbReference type="PROSITE" id="PS51782"/>
    </source>
</evidence>
<dbReference type="Gene3D" id="3.10.350.10">
    <property type="entry name" value="LysM domain"/>
    <property type="match status" value="2"/>
</dbReference>
<dbReference type="Pfam" id="PF01476">
    <property type="entry name" value="LysM"/>
    <property type="match status" value="2"/>
</dbReference>
<reference evidence="4 5" key="1">
    <citation type="submission" date="2019-03" db="EMBL/GenBank/DDBJ databases">
        <title>Genomic Encyclopedia of Type Strains, Phase IV (KMG-IV): sequencing the most valuable type-strain genomes for metagenomic binning, comparative biology and taxonomic classification.</title>
        <authorList>
            <person name="Goeker M."/>
        </authorList>
    </citation>
    <scope>NUCLEOTIDE SEQUENCE [LARGE SCALE GENOMIC DNA]</scope>
    <source>
        <strain evidence="4 5">DSM 21100</strain>
    </source>
</reference>
<protein>
    <submittedName>
        <fullName evidence="4">Membrane-bound lytic murein transglycosylase D</fullName>
    </submittedName>
</protein>
<evidence type="ECO:0000313" key="4">
    <source>
        <dbReference type="EMBL" id="TCS90319.1"/>
    </source>
</evidence>
<dbReference type="OrthoDB" id="9815002at2"/>
<evidence type="ECO:0000256" key="2">
    <source>
        <dbReference type="SAM" id="SignalP"/>
    </source>
</evidence>
<dbReference type="GO" id="GO:0000270">
    <property type="term" value="P:peptidoglycan metabolic process"/>
    <property type="evidence" value="ECO:0007669"/>
    <property type="project" value="InterPro"/>
</dbReference>
<dbReference type="PROSITE" id="PS51782">
    <property type="entry name" value="LYSM"/>
    <property type="match status" value="2"/>
</dbReference>
<dbReference type="InterPro" id="IPR008258">
    <property type="entry name" value="Transglycosylase_SLT_dom_1"/>
</dbReference>
<dbReference type="InterPro" id="IPR018392">
    <property type="entry name" value="LysM"/>
</dbReference>
<dbReference type="Pfam" id="PF01464">
    <property type="entry name" value="SLT"/>
    <property type="match status" value="1"/>
</dbReference>
<feature type="chain" id="PRO_5020736319" evidence="2">
    <location>
        <begin position="22"/>
        <end position="441"/>
    </location>
</feature>
<feature type="domain" description="LysM" evidence="3">
    <location>
        <begin position="333"/>
        <end position="376"/>
    </location>
</feature>
<dbReference type="SUPFAM" id="SSF54106">
    <property type="entry name" value="LysM domain"/>
    <property type="match status" value="2"/>
</dbReference>
<dbReference type="PANTHER" id="PTHR37423">
    <property type="entry name" value="SOLUBLE LYTIC MUREIN TRANSGLYCOSYLASE-RELATED"/>
    <property type="match status" value="1"/>
</dbReference>
<name>A0A4R3KWY8_9SPHI</name>
<dbReference type="InterPro" id="IPR036779">
    <property type="entry name" value="LysM_dom_sf"/>
</dbReference>
<keyword evidence="2" id="KW-0732">Signal</keyword>
<gene>
    <name evidence="4" type="ORF">EDD80_101519</name>
</gene>
<dbReference type="CDD" id="cd00118">
    <property type="entry name" value="LysM"/>
    <property type="match status" value="2"/>
</dbReference>
<proteinExistence type="inferred from homology"/>
<evidence type="ECO:0000313" key="5">
    <source>
        <dbReference type="Proteomes" id="UP000295807"/>
    </source>
</evidence>
<dbReference type="GO" id="GO:0008933">
    <property type="term" value="F:peptidoglycan lytic transglycosylase activity"/>
    <property type="evidence" value="ECO:0007669"/>
    <property type="project" value="InterPro"/>
</dbReference>
<dbReference type="InterPro" id="IPR000189">
    <property type="entry name" value="Transglyc_AS"/>
</dbReference>
<dbReference type="AlphaFoldDB" id="A0A4R3KWY8"/>
<dbReference type="CDD" id="cd16894">
    <property type="entry name" value="MltD-like"/>
    <property type="match status" value="1"/>
</dbReference>